<keyword evidence="1" id="KW-0472">Membrane</keyword>
<gene>
    <name evidence="2" type="ORF">C464_09517</name>
</gene>
<dbReference type="STRING" id="1227466.C464_09517"/>
<comment type="caution">
    <text evidence="2">The sequence shown here is derived from an EMBL/GenBank/DDBJ whole genome shotgun (WGS) entry which is preliminary data.</text>
</comment>
<feature type="transmembrane region" description="Helical" evidence="1">
    <location>
        <begin position="12"/>
        <end position="30"/>
    </location>
</feature>
<dbReference type="PATRIC" id="fig|1227466.3.peg.1913"/>
<dbReference type="EMBL" id="AOJL01000036">
    <property type="protein sequence ID" value="ELZ47159.1"/>
    <property type="molecule type" value="Genomic_DNA"/>
</dbReference>
<name>M0EL66_9EURY</name>
<feature type="transmembrane region" description="Helical" evidence="1">
    <location>
        <begin position="71"/>
        <end position="91"/>
    </location>
</feature>
<organism evidence="2 3">
    <name type="scientific">Halorubrum coriense DSM 10284</name>
    <dbReference type="NCBI Taxonomy" id="1227466"/>
    <lineage>
        <taxon>Archaea</taxon>
        <taxon>Methanobacteriati</taxon>
        <taxon>Methanobacteriota</taxon>
        <taxon>Stenosarchaea group</taxon>
        <taxon>Halobacteria</taxon>
        <taxon>Halobacteriales</taxon>
        <taxon>Haloferacaceae</taxon>
        <taxon>Halorubrum</taxon>
    </lineage>
</organism>
<evidence type="ECO:0000313" key="2">
    <source>
        <dbReference type="EMBL" id="ELZ47159.1"/>
    </source>
</evidence>
<keyword evidence="1" id="KW-1133">Transmembrane helix</keyword>
<feature type="transmembrane region" description="Helical" evidence="1">
    <location>
        <begin position="111"/>
        <end position="130"/>
    </location>
</feature>
<proteinExistence type="predicted"/>
<keyword evidence="3" id="KW-1185">Reference proteome</keyword>
<evidence type="ECO:0000313" key="3">
    <source>
        <dbReference type="Proteomes" id="UP000011509"/>
    </source>
</evidence>
<dbReference type="Proteomes" id="UP000011509">
    <property type="component" value="Unassembled WGS sequence"/>
</dbReference>
<dbReference type="RefSeq" id="WP_006113434.1">
    <property type="nucleotide sequence ID" value="NZ_AOJL01000036.1"/>
</dbReference>
<keyword evidence="1" id="KW-0812">Transmembrane</keyword>
<sequence length="139" mass="13623">MPAIAPSRARAAAFALSVACLVLVITTLGLSPSVITGISGSAAGPAFGAATWFAPSLLALSALYRVRSDGWGFDAFVLGGLGVLTLATFLLNLRTVVASPVALTYGGDGAFFGPLLTLALGSAIALVVLAEATASAAGG</sequence>
<reference evidence="2 3" key="1">
    <citation type="journal article" date="2014" name="PLoS Genet.">
        <title>Phylogenetically driven sequencing of extremely halophilic archaea reveals strategies for static and dynamic osmo-response.</title>
        <authorList>
            <person name="Becker E.A."/>
            <person name="Seitzer P.M."/>
            <person name="Tritt A."/>
            <person name="Larsen D."/>
            <person name="Krusor M."/>
            <person name="Yao A.I."/>
            <person name="Wu D."/>
            <person name="Madern D."/>
            <person name="Eisen J.A."/>
            <person name="Darling A.E."/>
            <person name="Facciotti M.T."/>
        </authorList>
    </citation>
    <scope>NUCLEOTIDE SEQUENCE [LARGE SCALE GENOMIC DNA]</scope>
    <source>
        <strain evidence="2 3">DSM 10284</strain>
    </source>
</reference>
<dbReference type="OrthoDB" id="385874at2157"/>
<feature type="transmembrane region" description="Helical" evidence="1">
    <location>
        <begin position="42"/>
        <end position="64"/>
    </location>
</feature>
<dbReference type="AlphaFoldDB" id="M0EL66"/>
<evidence type="ECO:0000256" key="1">
    <source>
        <dbReference type="SAM" id="Phobius"/>
    </source>
</evidence>
<protein>
    <submittedName>
        <fullName evidence="2">Uncharacterized protein</fullName>
    </submittedName>
</protein>
<accession>M0EL66</accession>